<evidence type="ECO:0000256" key="4">
    <source>
        <dbReference type="SAM" id="MobiDB-lite"/>
    </source>
</evidence>
<feature type="compositionally biased region" description="Gly residues" evidence="4">
    <location>
        <begin position="159"/>
        <end position="172"/>
    </location>
</feature>
<evidence type="ECO:0000256" key="3">
    <source>
        <dbReference type="ARBA" id="ARBA00022801"/>
    </source>
</evidence>
<dbReference type="EMBL" id="JROO01000035">
    <property type="protein sequence ID" value="KIH97585.1"/>
    <property type="molecule type" value="Genomic_DNA"/>
</dbReference>
<dbReference type="PROSITE" id="PS50106">
    <property type="entry name" value="PDZ"/>
    <property type="match status" value="1"/>
</dbReference>
<feature type="domain" description="PDZ" evidence="6">
    <location>
        <begin position="509"/>
        <end position="583"/>
    </location>
</feature>
<dbReference type="STRING" id="183763.LP52_18385"/>
<comment type="similarity">
    <text evidence="1">Belongs to the peptidase S1C family.</text>
</comment>
<feature type="region of interest" description="Disordered" evidence="4">
    <location>
        <begin position="608"/>
        <end position="628"/>
    </location>
</feature>
<evidence type="ECO:0000259" key="6">
    <source>
        <dbReference type="PROSITE" id="PS50106"/>
    </source>
</evidence>
<dbReference type="PANTHER" id="PTHR43343:SF3">
    <property type="entry name" value="PROTEASE DO-LIKE 8, CHLOROPLASTIC"/>
    <property type="match status" value="1"/>
</dbReference>
<feature type="region of interest" description="Disordered" evidence="4">
    <location>
        <begin position="1"/>
        <end position="246"/>
    </location>
</feature>
<accession>A0A0C2JFA4</accession>
<dbReference type="GO" id="GO:0004252">
    <property type="term" value="F:serine-type endopeptidase activity"/>
    <property type="evidence" value="ECO:0007669"/>
    <property type="project" value="InterPro"/>
</dbReference>
<dbReference type="InterPro" id="IPR051201">
    <property type="entry name" value="Chloro_Bact_Ser_Proteases"/>
</dbReference>
<dbReference type="InterPro" id="IPR001478">
    <property type="entry name" value="PDZ"/>
</dbReference>
<feature type="compositionally biased region" description="Acidic residues" evidence="4">
    <location>
        <begin position="447"/>
        <end position="458"/>
    </location>
</feature>
<organism evidence="7 8">
    <name type="scientific">Streptomonospora alba</name>
    <dbReference type="NCBI Taxonomy" id="183763"/>
    <lineage>
        <taxon>Bacteria</taxon>
        <taxon>Bacillati</taxon>
        <taxon>Actinomycetota</taxon>
        <taxon>Actinomycetes</taxon>
        <taxon>Streptosporangiales</taxon>
        <taxon>Nocardiopsidaceae</taxon>
        <taxon>Streptomonospora</taxon>
    </lineage>
</organism>
<dbReference type="PRINTS" id="PR00834">
    <property type="entry name" value="PROTEASES2C"/>
</dbReference>
<keyword evidence="5" id="KW-0472">Membrane</keyword>
<dbReference type="Pfam" id="PF13365">
    <property type="entry name" value="Trypsin_2"/>
    <property type="match status" value="1"/>
</dbReference>
<feature type="compositionally biased region" description="Polar residues" evidence="4">
    <location>
        <begin position="1"/>
        <end position="10"/>
    </location>
</feature>
<dbReference type="Proteomes" id="UP000031675">
    <property type="component" value="Unassembled WGS sequence"/>
</dbReference>
<feature type="transmembrane region" description="Helical" evidence="5">
    <location>
        <begin position="253"/>
        <end position="281"/>
    </location>
</feature>
<dbReference type="SMART" id="SM00228">
    <property type="entry name" value="PDZ"/>
    <property type="match status" value="1"/>
</dbReference>
<dbReference type="SUPFAM" id="SSF50494">
    <property type="entry name" value="Trypsin-like serine proteases"/>
    <property type="match status" value="1"/>
</dbReference>
<feature type="compositionally biased region" description="Basic and acidic residues" evidence="4">
    <location>
        <begin position="13"/>
        <end position="23"/>
    </location>
</feature>
<name>A0A0C2JFA4_9ACTN</name>
<dbReference type="InterPro" id="IPR036034">
    <property type="entry name" value="PDZ_sf"/>
</dbReference>
<dbReference type="InterPro" id="IPR043504">
    <property type="entry name" value="Peptidase_S1_PA_chymotrypsin"/>
</dbReference>
<feature type="compositionally biased region" description="Polar residues" evidence="4">
    <location>
        <begin position="615"/>
        <end position="628"/>
    </location>
</feature>
<evidence type="ECO:0000256" key="2">
    <source>
        <dbReference type="ARBA" id="ARBA00022670"/>
    </source>
</evidence>
<dbReference type="OrthoDB" id="9758917at2"/>
<keyword evidence="5" id="KW-1133">Transmembrane helix</keyword>
<dbReference type="Gene3D" id="2.30.42.10">
    <property type="match status" value="1"/>
</dbReference>
<keyword evidence="2" id="KW-0645">Protease</keyword>
<protein>
    <recommendedName>
        <fullName evidence="6">PDZ domain-containing protein</fullName>
    </recommendedName>
</protein>
<dbReference type="GO" id="GO:0006508">
    <property type="term" value="P:proteolysis"/>
    <property type="evidence" value="ECO:0007669"/>
    <property type="project" value="UniProtKB-KW"/>
</dbReference>
<feature type="compositionally biased region" description="Low complexity" evidence="4">
    <location>
        <begin position="98"/>
        <end position="108"/>
    </location>
</feature>
<dbReference type="SUPFAM" id="SSF50156">
    <property type="entry name" value="PDZ domain-like"/>
    <property type="match status" value="1"/>
</dbReference>
<evidence type="ECO:0000256" key="5">
    <source>
        <dbReference type="SAM" id="Phobius"/>
    </source>
</evidence>
<dbReference type="PANTHER" id="PTHR43343">
    <property type="entry name" value="PEPTIDASE S12"/>
    <property type="match status" value="1"/>
</dbReference>
<gene>
    <name evidence="7" type="ORF">LP52_18385</name>
</gene>
<evidence type="ECO:0000313" key="7">
    <source>
        <dbReference type="EMBL" id="KIH97585.1"/>
    </source>
</evidence>
<keyword evidence="5" id="KW-0812">Transmembrane</keyword>
<keyword evidence="8" id="KW-1185">Reference proteome</keyword>
<proteinExistence type="inferred from homology"/>
<dbReference type="RefSeq" id="WP_040275298.1">
    <property type="nucleotide sequence ID" value="NZ_JROO01000035.1"/>
</dbReference>
<keyword evidence="3" id="KW-0378">Hydrolase</keyword>
<dbReference type="Gene3D" id="2.40.10.10">
    <property type="entry name" value="Trypsin-like serine proteases"/>
    <property type="match status" value="2"/>
</dbReference>
<feature type="region of interest" description="Disordered" evidence="4">
    <location>
        <begin position="422"/>
        <end position="462"/>
    </location>
</feature>
<dbReference type="AlphaFoldDB" id="A0A0C2JFA4"/>
<evidence type="ECO:0000313" key="8">
    <source>
        <dbReference type="Proteomes" id="UP000031675"/>
    </source>
</evidence>
<evidence type="ECO:0000256" key="1">
    <source>
        <dbReference type="ARBA" id="ARBA00010541"/>
    </source>
</evidence>
<sequence length="628" mass="62167">MSASDPNQGFPTGDRDGRDRPAEPADASADTVGSGADPASSAESAASAPQPEAGTGGGTEPSREAEESGAATGDAPAGRGPESTGPWRSAVANRPPRAGASDAAGEQAAPHDNRTGGQQEPPQHAPYGDPSQAAREQPQWSTPQDAGRTAPHAQYPPGAYGGAPGGPGGPGQGSPYAPPHHPGGSEAAAWSGAGAGAGAASHPGGPYGPGPESGSHSGHPGSGGYPPPPYGEGHPGGPHGDQPGKPSFFRRNAVVLIAAVTALVTSLIVGPAAAALTAYLVDGGGTSALNDGSEGSVSSGDVSAVADKALPSVVSIEAGQGAGSGVILSSDGKILTNAHVVAAAEGDTVNVAFKDGSEARAQVLGSDPVSDLAVIEARDKSGLTTAKLGDSDKVQVGADVVAIGSPLGLQGTVTSGVVSALDRPVNTGASGQQEQPEQQPDNPFGIPEEEQPQEEQEQEQLQTSTVINAIQTDAPINPGNSGGPLMNMSGEVVGINTAIASTSAMGQAGSIGLGFSIPINQAKPIAQQLIENGEADYAAIEATITQSNEEGSRIVETTDGGAAAQAGLERGDRITHVNGEEVEEPNALIAAIRSHQPGDTITIGYVRDGEENETEVTLSAQSSDSLNG</sequence>
<dbReference type="InterPro" id="IPR009003">
    <property type="entry name" value="Peptidase_S1_PA"/>
</dbReference>
<reference evidence="8" key="1">
    <citation type="journal article" date="2015" name="Chem. Biol.">
        <title>Structure, bioactivity, and resistance mechanism of streptomonomicin, an unusual lasso Peptide from an understudied halophilic actinomycete.</title>
        <authorList>
            <person name="Metelev M."/>
            <person name="Tietz J.I."/>
            <person name="Melby J.O."/>
            <person name="Blair P.M."/>
            <person name="Zhu L."/>
            <person name="Livnat I."/>
            <person name="Severinov K."/>
            <person name="Mitchell D.A."/>
        </authorList>
    </citation>
    <scope>NUCLEOTIDE SEQUENCE [LARGE SCALE GENOMIC DNA]</scope>
    <source>
        <strain evidence="8">YIM 90003</strain>
    </source>
</reference>
<dbReference type="Pfam" id="PF13180">
    <property type="entry name" value="PDZ_2"/>
    <property type="match status" value="1"/>
</dbReference>
<feature type="compositionally biased region" description="Low complexity" evidence="4">
    <location>
        <begin position="182"/>
        <end position="219"/>
    </location>
</feature>
<feature type="compositionally biased region" description="Low complexity" evidence="4">
    <location>
        <begin position="33"/>
        <end position="53"/>
    </location>
</feature>
<dbReference type="InterPro" id="IPR001940">
    <property type="entry name" value="Peptidase_S1C"/>
</dbReference>
<comment type="caution">
    <text evidence="7">The sequence shown here is derived from an EMBL/GenBank/DDBJ whole genome shotgun (WGS) entry which is preliminary data.</text>
</comment>